<accession>A0A2Z7AB62</accession>
<dbReference type="Proteomes" id="UP000250235">
    <property type="component" value="Unassembled WGS sequence"/>
</dbReference>
<name>A0A2Z7AB62_9LAMI</name>
<dbReference type="AlphaFoldDB" id="A0A2Z7AB62"/>
<evidence type="ECO:0000313" key="2">
    <source>
        <dbReference type="Proteomes" id="UP000250235"/>
    </source>
</evidence>
<dbReference type="EMBL" id="KV017307">
    <property type="protein sequence ID" value="KZV18605.1"/>
    <property type="molecule type" value="Genomic_DNA"/>
</dbReference>
<gene>
    <name evidence="1" type="ORF">F511_42033</name>
</gene>
<evidence type="ECO:0000313" key="1">
    <source>
        <dbReference type="EMBL" id="KZV18605.1"/>
    </source>
</evidence>
<sequence length="108" mass="13037">MAQRRIVHTVLDADANRALLERQDAVERDRERRRREASGISVIWIIRELSADVVVSISRYRFEFQRVLLRIAKRQRFDKLERRRRVHSIVSADEVFSRYFVEEVQQLV</sequence>
<keyword evidence="2" id="KW-1185">Reference proteome</keyword>
<proteinExistence type="predicted"/>
<protein>
    <submittedName>
        <fullName evidence="1">Uncharacterized protein</fullName>
    </submittedName>
</protein>
<organism evidence="1 2">
    <name type="scientific">Dorcoceras hygrometricum</name>
    <dbReference type="NCBI Taxonomy" id="472368"/>
    <lineage>
        <taxon>Eukaryota</taxon>
        <taxon>Viridiplantae</taxon>
        <taxon>Streptophyta</taxon>
        <taxon>Embryophyta</taxon>
        <taxon>Tracheophyta</taxon>
        <taxon>Spermatophyta</taxon>
        <taxon>Magnoliopsida</taxon>
        <taxon>eudicotyledons</taxon>
        <taxon>Gunneridae</taxon>
        <taxon>Pentapetalae</taxon>
        <taxon>asterids</taxon>
        <taxon>lamiids</taxon>
        <taxon>Lamiales</taxon>
        <taxon>Gesneriaceae</taxon>
        <taxon>Didymocarpoideae</taxon>
        <taxon>Trichosporeae</taxon>
        <taxon>Loxocarpinae</taxon>
        <taxon>Dorcoceras</taxon>
    </lineage>
</organism>
<reference evidence="1 2" key="1">
    <citation type="journal article" date="2015" name="Proc. Natl. Acad. Sci. U.S.A.">
        <title>The resurrection genome of Boea hygrometrica: A blueprint for survival of dehydration.</title>
        <authorList>
            <person name="Xiao L."/>
            <person name="Yang G."/>
            <person name="Zhang L."/>
            <person name="Yang X."/>
            <person name="Zhao S."/>
            <person name="Ji Z."/>
            <person name="Zhou Q."/>
            <person name="Hu M."/>
            <person name="Wang Y."/>
            <person name="Chen M."/>
            <person name="Xu Y."/>
            <person name="Jin H."/>
            <person name="Xiao X."/>
            <person name="Hu G."/>
            <person name="Bao F."/>
            <person name="Hu Y."/>
            <person name="Wan P."/>
            <person name="Li L."/>
            <person name="Deng X."/>
            <person name="Kuang T."/>
            <person name="Xiang C."/>
            <person name="Zhu J.K."/>
            <person name="Oliver M.J."/>
            <person name="He Y."/>
        </authorList>
    </citation>
    <scope>NUCLEOTIDE SEQUENCE [LARGE SCALE GENOMIC DNA]</scope>
    <source>
        <strain evidence="2">cv. XS01</strain>
    </source>
</reference>